<dbReference type="PROSITE" id="PS50293">
    <property type="entry name" value="TPR_REGION"/>
    <property type="match status" value="1"/>
</dbReference>
<proteinExistence type="inferred from homology"/>
<feature type="transmembrane region" description="Helical" evidence="10">
    <location>
        <begin position="229"/>
        <end position="256"/>
    </location>
</feature>
<comment type="similarity">
    <text evidence="2">Belongs to the peptidase S54 family.</text>
</comment>
<dbReference type="Gene3D" id="1.20.1540.10">
    <property type="entry name" value="Rhomboid-like"/>
    <property type="match status" value="1"/>
</dbReference>
<dbReference type="PANTHER" id="PTHR43731">
    <property type="entry name" value="RHOMBOID PROTEASE"/>
    <property type="match status" value="1"/>
</dbReference>
<keyword evidence="6 9" id="KW-0802">TPR repeat</keyword>
<organism evidence="12 13">
    <name type="scientific">Anaerobacillus arseniciselenatis</name>
    <dbReference type="NCBI Taxonomy" id="85682"/>
    <lineage>
        <taxon>Bacteria</taxon>
        <taxon>Bacillati</taxon>
        <taxon>Bacillota</taxon>
        <taxon>Bacilli</taxon>
        <taxon>Bacillales</taxon>
        <taxon>Bacillaceae</taxon>
        <taxon>Anaerobacillus</taxon>
    </lineage>
</organism>
<dbReference type="EMBL" id="MLQQ01000001">
    <property type="protein sequence ID" value="OIJ16090.1"/>
    <property type="molecule type" value="Genomic_DNA"/>
</dbReference>
<dbReference type="AlphaFoldDB" id="A0A1S2LV62"/>
<evidence type="ECO:0000256" key="3">
    <source>
        <dbReference type="ARBA" id="ARBA00022692"/>
    </source>
</evidence>
<feature type="transmembrane region" description="Helical" evidence="10">
    <location>
        <begin position="292"/>
        <end position="308"/>
    </location>
</feature>
<dbReference type="InterPro" id="IPR050925">
    <property type="entry name" value="Rhomboid_protease_S54"/>
</dbReference>
<evidence type="ECO:0000256" key="7">
    <source>
        <dbReference type="ARBA" id="ARBA00022989"/>
    </source>
</evidence>
<dbReference type="SUPFAM" id="SSF144091">
    <property type="entry name" value="Rhomboid-like"/>
    <property type="match status" value="1"/>
</dbReference>
<sequence>MDDLSQDAYFWRLIHHLVVNENMVALKVKSNEKEVWLEQEGVNETTIVRLFRRNLDWTNYITRDVEKLAQHGEKVRKQLRARRINFINVYISNFLPVDSYDQTLNKTYVTKNKRLKINSFIIDGEFGNTFGIRNLNETLVCKLPTIDAKEATNPDKIHFYRNEVKTISEKKIEEERSIFTYGKPLFTYLILINILIIFALMEYLGSSTSLLTLIEFGAKFNPLIREGEWWRFFTSIFLHIGFLHFFMNSLALYYLGSAVERIYGTPRFVLIYVLAGIFGSISSFAFNSQVAAGASGAIFGCFGALLYFGVIHRKLFFRTMGVNVIVILIINLALGFTIPMIDNGAHIGGLIGGFLASAFLQLPKQKRSIQQVFSLLATALSITGLLFYGFSTEEEAEKLQLINVQISQELLQQDEVEKAYWLLKEVASEDVSMTEVHFLLAYSEARLGLLKDAESNLLITLEKRPLFHEAHYNLSLVYYELRQYVDALRSVEKAIELNPEKEDYYDLKRIIQRRLAEI</sequence>
<dbReference type="Gene3D" id="1.25.40.10">
    <property type="entry name" value="Tetratricopeptide repeat domain"/>
    <property type="match status" value="1"/>
</dbReference>
<keyword evidence="4" id="KW-0677">Repeat</keyword>
<dbReference type="PANTHER" id="PTHR43731:SF14">
    <property type="entry name" value="PRESENILIN-ASSOCIATED RHOMBOID-LIKE PROTEIN, MITOCHONDRIAL"/>
    <property type="match status" value="1"/>
</dbReference>
<keyword evidence="7 10" id="KW-1133">Transmembrane helix</keyword>
<evidence type="ECO:0000256" key="1">
    <source>
        <dbReference type="ARBA" id="ARBA00004141"/>
    </source>
</evidence>
<evidence type="ECO:0000259" key="11">
    <source>
        <dbReference type="Pfam" id="PF01694"/>
    </source>
</evidence>
<accession>A0A1S2LV62</accession>
<feature type="transmembrane region" description="Helical" evidence="10">
    <location>
        <begin position="315"/>
        <end position="338"/>
    </location>
</feature>
<dbReference type="RefSeq" id="WP_071312015.1">
    <property type="nucleotide sequence ID" value="NZ_MLQQ01000001.1"/>
</dbReference>
<name>A0A1S2LV62_9BACI</name>
<evidence type="ECO:0000256" key="4">
    <source>
        <dbReference type="ARBA" id="ARBA00022737"/>
    </source>
</evidence>
<reference evidence="12 13" key="1">
    <citation type="submission" date="2016-10" db="EMBL/GenBank/DDBJ databases">
        <title>Draft genome sequences of four alkaliphilic bacteria belonging to the Anaerobacillus genus.</title>
        <authorList>
            <person name="Bassil N.M."/>
            <person name="Lloyd J.R."/>
        </authorList>
    </citation>
    <scope>NUCLEOTIDE SEQUENCE [LARGE SCALE GENOMIC DNA]</scope>
    <source>
        <strain evidence="12 13">DSM 15340</strain>
    </source>
</reference>
<evidence type="ECO:0000256" key="10">
    <source>
        <dbReference type="SAM" id="Phobius"/>
    </source>
</evidence>
<comment type="subcellular location">
    <subcellularLocation>
        <location evidence="1">Membrane</location>
        <topology evidence="1">Multi-pass membrane protein</topology>
    </subcellularLocation>
</comment>
<dbReference type="Pfam" id="PF07719">
    <property type="entry name" value="TPR_2"/>
    <property type="match status" value="1"/>
</dbReference>
<feature type="transmembrane region" description="Helical" evidence="10">
    <location>
        <begin position="185"/>
        <end position="204"/>
    </location>
</feature>
<evidence type="ECO:0000256" key="2">
    <source>
        <dbReference type="ARBA" id="ARBA00009045"/>
    </source>
</evidence>
<evidence type="ECO:0000256" key="6">
    <source>
        <dbReference type="ARBA" id="ARBA00022803"/>
    </source>
</evidence>
<feature type="transmembrane region" description="Helical" evidence="10">
    <location>
        <begin position="372"/>
        <end position="390"/>
    </location>
</feature>
<gene>
    <name evidence="12" type="ORF">BKP35_03670</name>
</gene>
<evidence type="ECO:0000256" key="5">
    <source>
        <dbReference type="ARBA" id="ARBA00022801"/>
    </source>
</evidence>
<evidence type="ECO:0000313" key="12">
    <source>
        <dbReference type="EMBL" id="OIJ16090.1"/>
    </source>
</evidence>
<dbReference type="Pfam" id="PF01694">
    <property type="entry name" value="Rhomboid"/>
    <property type="match status" value="1"/>
</dbReference>
<dbReference type="InterPro" id="IPR011990">
    <property type="entry name" value="TPR-like_helical_dom_sf"/>
</dbReference>
<dbReference type="InterPro" id="IPR035952">
    <property type="entry name" value="Rhomboid-like_sf"/>
</dbReference>
<dbReference type="GO" id="GO:0016020">
    <property type="term" value="C:membrane"/>
    <property type="evidence" value="ECO:0007669"/>
    <property type="project" value="UniProtKB-SubCell"/>
</dbReference>
<dbReference type="InterPro" id="IPR022764">
    <property type="entry name" value="Peptidase_S54_rhomboid_dom"/>
</dbReference>
<evidence type="ECO:0000313" key="13">
    <source>
        <dbReference type="Proteomes" id="UP000180098"/>
    </source>
</evidence>
<feature type="repeat" description="TPR" evidence="9">
    <location>
        <begin position="468"/>
        <end position="501"/>
    </location>
</feature>
<dbReference type="Proteomes" id="UP000180098">
    <property type="component" value="Unassembled WGS sequence"/>
</dbReference>
<evidence type="ECO:0000256" key="8">
    <source>
        <dbReference type="ARBA" id="ARBA00023136"/>
    </source>
</evidence>
<protein>
    <recommendedName>
        <fullName evidence="11">Peptidase S54 rhomboid domain-containing protein</fullName>
    </recommendedName>
</protein>
<dbReference type="GO" id="GO:0004252">
    <property type="term" value="F:serine-type endopeptidase activity"/>
    <property type="evidence" value="ECO:0007669"/>
    <property type="project" value="InterPro"/>
</dbReference>
<dbReference type="SUPFAM" id="SSF48452">
    <property type="entry name" value="TPR-like"/>
    <property type="match status" value="1"/>
</dbReference>
<keyword evidence="3 10" id="KW-0812">Transmembrane</keyword>
<feature type="domain" description="Peptidase S54 rhomboid" evidence="11">
    <location>
        <begin position="227"/>
        <end position="360"/>
    </location>
</feature>
<dbReference type="OrthoDB" id="9813074at2"/>
<keyword evidence="8 10" id="KW-0472">Membrane</keyword>
<evidence type="ECO:0000256" key="9">
    <source>
        <dbReference type="PROSITE-ProRule" id="PRU00339"/>
    </source>
</evidence>
<dbReference type="InterPro" id="IPR013105">
    <property type="entry name" value="TPR_2"/>
</dbReference>
<dbReference type="SMART" id="SM00028">
    <property type="entry name" value="TPR"/>
    <property type="match status" value="2"/>
</dbReference>
<feature type="transmembrane region" description="Helical" evidence="10">
    <location>
        <begin position="344"/>
        <end position="360"/>
    </location>
</feature>
<keyword evidence="13" id="KW-1185">Reference proteome</keyword>
<dbReference type="InterPro" id="IPR019734">
    <property type="entry name" value="TPR_rpt"/>
</dbReference>
<feature type="transmembrane region" description="Helical" evidence="10">
    <location>
        <begin position="268"/>
        <end position="286"/>
    </location>
</feature>
<dbReference type="PROSITE" id="PS50005">
    <property type="entry name" value="TPR"/>
    <property type="match status" value="1"/>
</dbReference>
<comment type="caution">
    <text evidence="12">The sequence shown here is derived from an EMBL/GenBank/DDBJ whole genome shotgun (WGS) entry which is preliminary data.</text>
</comment>
<keyword evidence="5" id="KW-0378">Hydrolase</keyword>